<evidence type="ECO:0000313" key="3">
    <source>
        <dbReference type="Proteomes" id="UP000249949"/>
    </source>
</evidence>
<keyword evidence="1" id="KW-0812">Transmembrane</keyword>
<protein>
    <recommendedName>
        <fullName evidence="4">Copper binding protein, plastocyanin/azurin family</fullName>
    </recommendedName>
</protein>
<keyword evidence="1" id="KW-0472">Membrane</keyword>
<dbReference type="Gene3D" id="2.60.40.420">
    <property type="entry name" value="Cupredoxins - blue copper proteins"/>
    <property type="match status" value="1"/>
</dbReference>
<evidence type="ECO:0008006" key="4">
    <source>
        <dbReference type="Google" id="ProtNLM"/>
    </source>
</evidence>
<dbReference type="AlphaFoldDB" id="A0A2Z2HPV6"/>
<gene>
    <name evidence="2" type="ORF">NMSP_1598</name>
</gene>
<dbReference type="SUPFAM" id="SSF49503">
    <property type="entry name" value="Cupredoxins"/>
    <property type="match status" value="1"/>
</dbReference>
<reference evidence="2 3" key="1">
    <citation type="journal article" date="2017" name="Environ. Microbiol.">
        <title>Genome and epigenome of a novel marine Thaumarchaeota strain suggest viral infection, phosphorothioation DNA modification and multiple restriction systems.</title>
        <authorList>
            <person name="Ahlgren N.A."/>
            <person name="Chen Y."/>
            <person name="Needham D.M."/>
            <person name="Parada A.E."/>
            <person name="Sachdeva R."/>
            <person name="Trinh V."/>
            <person name="Chen T."/>
            <person name="Fuhrman J.A."/>
        </authorList>
    </citation>
    <scope>NUCLEOTIDE SEQUENCE [LARGE SCALE GENOMIC DNA]</scope>
    <source>
        <strain evidence="2 3">SPOT01</strain>
    </source>
</reference>
<evidence type="ECO:0000313" key="2">
    <source>
        <dbReference type="EMBL" id="ARS65197.1"/>
    </source>
</evidence>
<name>A0A2Z2HPV6_9ARCH</name>
<dbReference type="PANTHER" id="PTHR36507">
    <property type="entry name" value="BLL1555 PROTEIN"/>
    <property type="match status" value="1"/>
</dbReference>
<organism evidence="2 3">
    <name type="scientific">Candidatus Nitrosomarinus catalinensis</name>
    <dbReference type="NCBI Taxonomy" id="1898749"/>
    <lineage>
        <taxon>Archaea</taxon>
        <taxon>Nitrososphaerota</taxon>
        <taxon>Nitrososphaeria</taxon>
        <taxon>Nitrosopumilales</taxon>
        <taxon>Nitrosopumilaceae</taxon>
        <taxon>Candidatus Nitrosomarinus</taxon>
    </lineage>
</organism>
<feature type="transmembrane region" description="Helical" evidence="1">
    <location>
        <begin position="295"/>
        <end position="319"/>
    </location>
</feature>
<dbReference type="NCBIfam" id="NF041770">
    <property type="entry name" value="CFI_box_CTERM"/>
    <property type="match status" value="1"/>
</dbReference>
<dbReference type="GeneID" id="67882434"/>
<dbReference type="EMBL" id="CP021324">
    <property type="protein sequence ID" value="ARS65197.1"/>
    <property type="molecule type" value="Genomic_DNA"/>
</dbReference>
<dbReference type="RefSeq" id="WP_225971277.1">
    <property type="nucleotide sequence ID" value="NZ_CP021324.1"/>
</dbReference>
<keyword evidence="3" id="KW-1185">Reference proteome</keyword>
<sequence>MKTKAIGSIFLLFTFVAGMIAMSPTGYADYLHPIHPVFADHHEVTITPVSGSGSGPGCELTDKGCYSPNTVTVYVGSLIIFSNTDNVKHTFTSGSPSDDVIGTEFNSGMLEPGASAEWTPENVGEFTYFDMIHPWMQGTIIVQEGGDKAHPEKETHTEEKVVEEKIIEEVVDEPVKVEEVMKNLAAVEQVVDEPVAAPQESSEEGGGCLIATAAYGSELAPQVQMLREIRDNQLMNTESGSAFMTTFNEAYYSFSPTIADMERESPVFKEIVKAGLTPMISTLSIMESAETESEVLGLGLSVIALNLGMYIGLPAFGIVKVIQLRKN</sequence>
<evidence type="ECO:0000256" key="1">
    <source>
        <dbReference type="SAM" id="Phobius"/>
    </source>
</evidence>
<dbReference type="KEGG" id="nct:NMSP_1598"/>
<dbReference type="InterPro" id="IPR052721">
    <property type="entry name" value="ET_Amicyanin"/>
</dbReference>
<accession>A0A2Z2HPV6</accession>
<dbReference type="InterPro" id="IPR008972">
    <property type="entry name" value="Cupredoxin"/>
</dbReference>
<dbReference type="PANTHER" id="PTHR36507:SF1">
    <property type="entry name" value="BLL1555 PROTEIN"/>
    <property type="match status" value="1"/>
</dbReference>
<dbReference type="InterPro" id="IPR049886">
    <property type="entry name" value="CFI_box_CTERM_dom"/>
</dbReference>
<proteinExistence type="predicted"/>
<keyword evidence="1" id="KW-1133">Transmembrane helix</keyword>
<dbReference type="Proteomes" id="UP000249949">
    <property type="component" value="Chromosome"/>
</dbReference>